<dbReference type="Proteomes" id="UP000799764">
    <property type="component" value="Unassembled WGS sequence"/>
</dbReference>
<dbReference type="InterPro" id="IPR045865">
    <property type="entry name" value="ACT-like_dom_sf"/>
</dbReference>
<dbReference type="GO" id="GO:0008864">
    <property type="term" value="F:formyltetrahydrofolate deformylase activity"/>
    <property type="evidence" value="ECO:0007669"/>
    <property type="project" value="InterPro"/>
</dbReference>
<dbReference type="Gene3D" id="3.40.50.170">
    <property type="entry name" value="Formyl transferase, N-terminal domain"/>
    <property type="match status" value="1"/>
</dbReference>
<keyword evidence="5" id="KW-1185">Reference proteome</keyword>
<evidence type="ECO:0000259" key="3">
    <source>
        <dbReference type="PROSITE" id="PS51671"/>
    </source>
</evidence>
<dbReference type="SUPFAM" id="SSF53328">
    <property type="entry name" value="Formyltransferase"/>
    <property type="match status" value="1"/>
</dbReference>
<dbReference type="InterPro" id="IPR002912">
    <property type="entry name" value="ACT_dom"/>
</dbReference>
<dbReference type="InterPro" id="IPR041729">
    <property type="entry name" value="Formyl-FH4-Hydrolase_C"/>
</dbReference>
<dbReference type="SUPFAM" id="SSF55021">
    <property type="entry name" value="ACT-like"/>
    <property type="match status" value="1"/>
</dbReference>
<evidence type="ECO:0000256" key="2">
    <source>
        <dbReference type="ARBA" id="ARBA00022801"/>
    </source>
</evidence>
<dbReference type="PANTHER" id="PTHR42706:SF1">
    <property type="entry name" value="FORMYLTETRAHYDROFOLATE DEFORMYLASE 2, MITOCHONDRIAL"/>
    <property type="match status" value="1"/>
</dbReference>
<dbReference type="Pfam" id="PF00551">
    <property type="entry name" value="Formyl_trans_N"/>
    <property type="match status" value="1"/>
</dbReference>
<dbReference type="PROSITE" id="PS51671">
    <property type="entry name" value="ACT"/>
    <property type="match status" value="1"/>
</dbReference>
<dbReference type="Gene3D" id="3.30.70.260">
    <property type="match status" value="1"/>
</dbReference>
<evidence type="ECO:0000256" key="1">
    <source>
        <dbReference type="ARBA" id="ARBA00022563"/>
    </source>
</evidence>
<gene>
    <name evidence="4" type="ORF">P171DRAFT_428050</name>
</gene>
<proteinExistence type="inferred from homology"/>
<dbReference type="OrthoDB" id="4239773at2759"/>
<name>A0A9P4UFE9_9PLEO</name>
<sequence>MPPVTRALWSPCRNLFNRVPTSYYPRPLNCRAFTLSIGPAPHQKFFRNRQSTQFSRTFHVSRTATSKQRSQPSDAEELSLKRNTEKMVVDDHYLTLSCPDKSGIVYAVTGLLAKQNLTILDLQQFSDPDSKKFFMRVHFGHATDLSGLQEPLEKLAAELQMDYQVRAVQEKPKVLMMVSKIGHCLNDLLFRVKSGQLKIEVPVIVSNHPEFKELAESYGIPFHHLPVNKDTKVQQETQILDLIAEHNIDLVVLARYMQVLSPRLCSEMSGKIINIHHSFLPSFKGAKPYHQAYERGVKIIGATAHFVTADLDEGPIIEQRVARVDHAMSPKELVEEGSNVESQVLAAAVKWWSEQRVLLNGAKTVVFN</sequence>
<dbReference type="GO" id="GO:0006730">
    <property type="term" value="P:one-carbon metabolic process"/>
    <property type="evidence" value="ECO:0007669"/>
    <property type="project" value="UniProtKB-KW"/>
</dbReference>
<dbReference type="PRINTS" id="PR01575">
    <property type="entry name" value="FFH4HYDRLASE"/>
</dbReference>
<protein>
    <submittedName>
        <fullName evidence="4">Formyltetrahydrofolate deformylase</fullName>
    </submittedName>
</protein>
<evidence type="ECO:0000313" key="4">
    <source>
        <dbReference type="EMBL" id="KAF2449929.1"/>
    </source>
</evidence>
<dbReference type="PANTHER" id="PTHR42706">
    <property type="entry name" value="FORMYLTETRAHYDROFOLATE DEFORMYLASE"/>
    <property type="match status" value="1"/>
</dbReference>
<dbReference type="HAMAP" id="MF_01927">
    <property type="entry name" value="PurU"/>
    <property type="match status" value="1"/>
</dbReference>
<comment type="caution">
    <text evidence="4">The sequence shown here is derived from an EMBL/GenBank/DDBJ whole genome shotgun (WGS) entry which is preliminary data.</text>
</comment>
<dbReference type="InterPro" id="IPR036477">
    <property type="entry name" value="Formyl_transf_N_sf"/>
</dbReference>
<feature type="domain" description="ACT" evidence="3">
    <location>
        <begin position="93"/>
        <end position="170"/>
    </location>
</feature>
<dbReference type="AlphaFoldDB" id="A0A9P4UFE9"/>
<dbReference type="CDD" id="cd04875">
    <property type="entry name" value="ACT_F4HF-DF"/>
    <property type="match status" value="1"/>
</dbReference>
<dbReference type="EMBL" id="MU001494">
    <property type="protein sequence ID" value="KAF2449929.1"/>
    <property type="molecule type" value="Genomic_DNA"/>
</dbReference>
<dbReference type="Pfam" id="PF01842">
    <property type="entry name" value="ACT"/>
    <property type="match status" value="1"/>
</dbReference>
<dbReference type="GO" id="GO:0046394">
    <property type="term" value="P:carboxylic acid biosynthetic process"/>
    <property type="evidence" value="ECO:0007669"/>
    <property type="project" value="UniProtKB-ARBA"/>
</dbReference>
<dbReference type="NCBIfam" id="TIGR00655">
    <property type="entry name" value="PurU"/>
    <property type="match status" value="1"/>
</dbReference>
<evidence type="ECO:0000313" key="5">
    <source>
        <dbReference type="Proteomes" id="UP000799764"/>
    </source>
</evidence>
<dbReference type="GO" id="GO:0006520">
    <property type="term" value="P:amino acid metabolic process"/>
    <property type="evidence" value="ECO:0007669"/>
    <property type="project" value="UniProtKB-ARBA"/>
</dbReference>
<dbReference type="InterPro" id="IPR004810">
    <property type="entry name" value="PurU"/>
</dbReference>
<organism evidence="4 5">
    <name type="scientific">Karstenula rhodostoma CBS 690.94</name>
    <dbReference type="NCBI Taxonomy" id="1392251"/>
    <lineage>
        <taxon>Eukaryota</taxon>
        <taxon>Fungi</taxon>
        <taxon>Dikarya</taxon>
        <taxon>Ascomycota</taxon>
        <taxon>Pezizomycotina</taxon>
        <taxon>Dothideomycetes</taxon>
        <taxon>Pleosporomycetidae</taxon>
        <taxon>Pleosporales</taxon>
        <taxon>Massarineae</taxon>
        <taxon>Didymosphaeriaceae</taxon>
        <taxon>Karstenula</taxon>
    </lineage>
</organism>
<dbReference type="CDD" id="cd08648">
    <property type="entry name" value="FMT_core_Formyl-FH4-Hydrolase_C"/>
    <property type="match status" value="1"/>
</dbReference>
<dbReference type="InterPro" id="IPR002376">
    <property type="entry name" value="Formyl_transf_N"/>
</dbReference>
<dbReference type="NCBIfam" id="NF004684">
    <property type="entry name" value="PRK06027.1"/>
    <property type="match status" value="1"/>
</dbReference>
<keyword evidence="1" id="KW-0554">One-carbon metabolism</keyword>
<dbReference type="GO" id="GO:0006189">
    <property type="term" value="P:'de novo' IMP biosynthetic process"/>
    <property type="evidence" value="ECO:0007669"/>
    <property type="project" value="InterPro"/>
</dbReference>
<dbReference type="InterPro" id="IPR044074">
    <property type="entry name" value="PurU_ACT"/>
</dbReference>
<keyword evidence="2" id="KW-0378">Hydrolase</keyword>
<reference evidence="4" key="1">
    <citation type="journal article" date="2020" name="Stud. Mycol.">
        <title>101 Dothideomycetes genomes: a test case for predicting lifestyles and emergence of pathogens.</title>
        <authorList>
            <person name="Haridas S."/>
            <person name="Albert R."/>
            <person name="Binder M."/>
            <person name="Bloem J."/>
            <person name="Labutti K."/>
            <person name="Salamov A."/>
            <person name="Andreopoulos B."/>
            <person name="Baker S."/>
            <person name="Barry K."/>
            <person name="Bills G."/>
            <person name="Bluhm B."/>
            <person name="Cannon C."/>
            <person name="Castanera R."/>
            <person name="Culley D."/>
            <person name="Daum C."/>
            <person name="Ezra D."/>
            <person name="Gonzalez J."/>
            <person name="Henrissat B."/>
            <person name="Kuo A."/>
            <person name="Liang C."/>
            <person name="Lipzen A."/>
            <person name="Lutzoni F."/>
            <person name="Magnuson J."/>
            <person name="Mondo S."/>
            <person name="Nolan M."/>
            <person name="Ohm R."/>
            <person name="Pangilinan J."/>
            <person name="Park H.-J."/>
            <person name="Ramirez L."/>
            <person name="Alfaro M."/>
            <person name="Sun H."/>
            <person name="Tritt A."/>
            <person name="Yoshinaga Y."/>
            <person name="Zwiers L.-H."/>
            <person name="Turgeon B."/>
            <person name="Goodwin S."/>
            <person name="Spatafora J."/>
            <person name="Crous P."/>
            <person name="Grigoriev I."/>
        </authorList>
    </citation>
    <scope>NUCLEOTIDE SEQUENCE</scope>
    <source>
        <strain evidence="4">CBS 690.94</strain>
    </source>
</reference>
<accession>A0A9P4UFE9</accession>